<dbReference type="AlphaFoldDB" id="A0AA39U2M0"/>
<proteinExistence type="predicted"/>
<evidence type="ECO:0000313" key="1">
    <source>
        <dbReference type="EMBL" id="KAK0469424.1"/>
    </source>
</evidence>
<gene>
    <name evidence="1" type="ORF">EV420DRAFT_1472657</name>
</gene>
<dbReference type="Proteomes" id="UP001175211">
    <property type="component" value="Unassembled WGS sequence"/>
</dbReference>
<name>A0AA39U2M0_ARMTA</name>
<comment type="caution">
    <text evidence="1">The sequence shown here is derived from an EMBL/GenBank/DDBJ whole genome shotgun (WGS) entry which is preliminary data.</text>
</comment>
<accession>A0AA39U2M0</accession>
<dbReference type="EMBL" id="JAUEPS010000001">
    <property type="protein sequence ID" value="KAK0469424.1"/>
    <property type="molecule type" value="Genomic_DNA"/>
</dbReference>
<evidence type="ECO:0000313" key="2">
    <source>
        <dbReference type="Proteomes" id="UP001175211"/>
    </source>
</evidence>
<dbReference type="GeneID" id="85352615"/>
<reference evidence="1" key="1">
    <citation type="submission" date="2023-06" db="EMBL/GenBank/DDBJ databases">
        <authorList>
            <consortium name="Lawrence Berkeley National Laboratory"/>
            <person name="Ahrendt S."/>
            <person name="Sahu N."/>
            <person name="Indic B."/>
            <person name="Wong-Bajracharya J."/>
            <person name="Merenyi Z."/>
            <person name="Ke H.-M."/>
            <person name="Monk M."/>
            <person name="Kocsube S."/>
            <person name="Drula E."/>
            <person name="Lipzen A."/>
            <person name="Balint B."/>
            <person name="Henrissat B."/>
            <person name="Andreopoulos B."/>
            <person name="Martin F.M."/>
            <person name="Harder C.B."/>
            <person name="Rigling D."/>
            <person name="Ford K.L."/>
            <person name="Foster G.D."/>
            <person name="Pangilinan J."/>
            <person name="Papanicolaou A."/>
            <person name="Barry K."/>
            <person name="LaButti K."/>
            <person name="Viragh M."/>
            <person name="Koriabine M."/>
            <person name="Yan M."/>
            <person name="Riley R."/>
            <person name="Champramary S."/>
            <person name="Plett K.L."/>
            <person name="Tsai I.J."/>
            <person name="Slot J."/>
            <person name="Sipos G."/>
            <person name="Plett J."/>
            <person name="Nagy L.G."/>
            <person name="Grigoriev I.V."/>
        </authorList>
    </citation>
    <scope>NUCLEOTIDE SEQUENCE</scope>
    <source>
        <strain evidence="1">CCBAS 213</strain>
    </source>
</reference>
<organism evidence="1 2">
    <name type="scientific">Armillaria tabescens</name>
    <name type="common">Ringless honey mushroom</name>
    <name type="synonym">Agaricus tabescens</name>
    <dbReference type="NCBI Taxonomy" id="1929756"/>
    <lineage>
        <taxon>Eukaryota</taxon>
        <taxon>Fungi</taxon>
        <taxon>Dikarya</taxon>
        <taxon>Basidiomycota</taxon>
        <taxon>Agaricomycotina</taxon>
        <taxon>Agaricomycetes</taxon>
        <taxon>Agaricomycetidae</taxon>
        <taxon>Agaricales</taxon>
        <taxon>Marasmiineae</taxon>
        <taxon>Physalacriaceae</taxon>
        <taxon>Desarmillaria</taxon>
    </lineage>
</organism>
<sequence>MSIQDHWDQEEEEIYANNSVLTLYLRPEQVMTFSIDRAAFATCIFIPDRSDYNSSLALAFSMLGKMKDCQQEGGKVVSVAYEINGFGAFAILLFDRGYQNVYKKAKERAEEHPALHAEPCFHTPVSMTPDTAAVPSKKAALAPLGFSQQLEKSRTHQP</sequence>
<keyword evidence="2" id="KW-1185">Reference proteome</keyword>
<dbReference type="RefSeq" id="XP_060339217.1">
    <property type="nucleotide sequence ID" value="XM_060469067.1"/>
</dbReference>
<protein>
    <submittedName>
        <fullName evidence="1">Uncharacterized protein</fullName>
    </submittedName>
</protein>